<dbReference type="InterPro" id="IPR001910">
    <property type="entry name" value="Inosine/uridine_hydrolase_dom"/>
</dbReference>
<dbReference type="STRING" id="40998.A0A2P8AI47"/>
<keyword evidence="6" id="KW-1185">Reference proteome</keyword>
<keyword evidence="3" id="KW-0326">Glycosidase</keyword>
<name>A0A2P8AI47_9PEZI</name>
<dbReference type="SUPFAM" id="SSF53590">
    <property type="entry name" value="Nucleoside hydrolase"/>
    <property type="match status" value="1"/>
</dbReference>
<dbReference type="GO" id="GO:0005829">
    <property type="term" value="C:cytosol"/>
    <property type="evidence" value="ECO:0007669"/>
    <property type="project" value="TreeGrafter"/>
</dbReference>
<dbReference type="PANTHER" id="PTHR12304">
    <property type="entry name" value="INOSINE-URIDINE PREFERRING NUCLEOSIDE HYDROLASE"/>
    <property type="match status" value="1"/>
</dbReference>
<dbReference type="GO" id="GO:0008477">
    <property type="term" value="F:purine nucleosidase activity"/>
    <property type="evidence" value="ECO:0007669"/>
    <property type="project" value="TreeGrafter"/>
</dbReference>
<evidence type="ECO:0000256" key="2">
    <source>
        <dbReference type="ARBA" id="ARBA00022801"/>
    </source>
</evidence>
<evidence type="ECO:0000256" key="1">
    <source>
        <dbReference type="ARBA" id="ARBA00009176"/>
    </source>
</evidence>
<organism evidence="5 6">
    <name type="scientific">Elsinoe australis</name>
    <dbReference type="NCBI Taxonomy" id="40998"/>
    <lineage>
        <taxon>Eukaryota</taxon>
        <taxon>Fungi</taxon>
        <taxon>Dikarya</taxon>
        <taxon>Ascomycota</taxon>
        <taxon>Pezizomycotina</taxon>
        <taxon>Dothideomycetes</taxon>
        <taxon>Dothideomycetidae</taxon>
        <taxon>Myriangiales</taxon>
        <taxon>Elsinoaceae</taxon>
        <taxon>Elsinoe</taxon>
    </lineage>
</organism>
<protein>
    <recommendedName>
        <fullName evidence="4">Inosine/uridine-preferring nucleoside hydrolase domain-containing protein</fullName>
    </recommendedName>
</protein>
<dbReference type="PANTHER" id="PTHR12304:SF4">
    <property type="entry name" value="URIDINE NUCLEOSIDASE"/>
    <property type="match status" value="1"/>
</dbReference>
<dbReference type="AlphaFoldDB" id="A0A2P8AI47"/>
<accession>A0A2P8AI47</accession>
<sequence>MENKAEIARDLWQGQDSSAAPIPVWLDCDTGHDDAFAILVSALTPRLHLLGISTTHGNAPLSQTTTNTLSILTAISRPSIPVHPGSSHPLCRSPCFAPDIHGASGLDGTTCLPAPSHGPTPTPSAIQSAYAALISTPPGTAYVIATGPLTNTALLFLTYPALASHIRGLHIMGGAIGSNFTSAPMGTVSADAARGSEERFGNWTPYAEFNIYADPEAARSVFMNEQLKGKIMLAPLDLSHLFLGTGEVQRGLLYGYDCAVGTGQGEVAVVRKLFHEILTFFAKTYDEVFGLSKGPPLHDVLPVLAVLAPEIFDDRGGERWEVEVVIDGAHGTEGVARTTSRVGQTLVKRVEGEGVRVPRDLDKEVAWRIIDLCLGEAERLGGQ</sequence>
<evidence type="ECO:0000259" key="4">
    <source>
        <dbReference type="Pfam" id="PF01156"/>
    </source>
</evidence>
<dbReference type="Gene3D" id="3.90.245.10">
    <property type="entry name" value="Ribonucleoside hydrolase-like"/>
    <property type="match status" value="1"/>
</dbReference>
<dbReference type="InterPro" id="IPR036452">
    <property type="entry name" value="Ribo_hydro-like"/>
</dbReference>
<comment type="caution">
    <text evidence="5">The sequence shown here is derived from an EMBL/GenBank/DDBJ whole genome shotgun (WGS) entry which is preliminary data.</text>
</comment>
<gene>
    <name evidence="5" type="ORF">B9Z65_1043</name>
</gene>
<evidence type="ECO:0000256" key="3">
    <source>
        <dbReference type="ARBA" id="ARBA00023295"/>
    </source>
</evidence>
<dbReference type="InterPro" id="IPR023186">
    <property type="entry name" value="IUNH"/>
</dbReference>
<dbReference type="EMBL" id="NHZQ01000003">
    <property type="protein sequence ID" value="PSK60145.1"/>
    <property type="molecule type" value="Genomic_DNA"/>
</dbReference>
<dbReference type="OrthoDB" id="432381at2759"/>
<proteinExistence type="inferred from homology"/>
<dbReference type="Pfam" id="PF01156">
    <property type="entry name" value="IU_nuc_hydro"/>
    <property type="match status" value="1"/>
</dbReference>
<keyword evidence="2" id="KW-0378">Hydrolase</keyword>
<dbReference type="GO" id="GO:0006152">
    <property type="term" value="P:purine nucleoside catabolic process"/>
    <property type="evidence" value="ECO:0007669"/>
    <property type="project" value="TreeGrafter"/>
</dbReference>
<feature type="domain" description="Inosine/uridine-preferring nucleoside hydrolase" evidence="4">
    <location>
        <begin position="24"/>
        <end position="367"/>
    </location>
</feature>
<evidence type="ECO:0000313" key="5">
    <source>
        <dbReference type="EMBL" id="PSK60145.1"/>
    </source>
</evidence>
<comment type="similarity">
    <text evidence="1">Belongs to the IUNH family.</text>
</comment>
<reference evidence="5 6" key="1">
    <citation type="submission" date="2017-05" db="EMBL/GenBank/DDBJ databases">
        <title>Draft genome sequence of Elsinoe australis.</title>
        <authorList>
            <person name="Cheng Q."/>
        </authorList>
    </citation>
    <scope>NUCLEOTIDE SEQUENCE [LARGE SCALE GENOMIC DNA]</scope>
    <source>
        <strain evidence="5 6">NL1</strain>
    </source>
</reference>
<dbReference type="Proteomes" id="UP000243723">
    <property type="component" value="Unassembled WGS sequence"/>
</dbReference>
<evidence type="ECO:0000313" key="6">
    <source>
        <dbReference type="Proteomes" id="UP000243723"/>
    </source>
</evidence>